<dbReference type="GO" id="GO:0003964">
    <property type="term" value="F:RNA-directed DNA polymerase activity"/>
    <property type="evidence" value="ECO:0007669"/>
    <property type="project" value="UniProtKB-KW"/>
</dbReference>
<dbReference type="PANTHER" id="PTHR34047:SF7">
    <property type="entry name" value="RNA-DIRECTED DNA POLYMERASE"/>
    <property type="match status" value="1"/>
</dbReference>
<dbReference type="RefSeq" id="WP_123220986.1">
    <property type="nucleotide sequence ID" value="NZ_RJSF01000003.1"/>
</dbReference>
<evidence type="ECO:0000256" key="5">
    <source>
        <dbReference type="ARBA" id="ARBA00022842"/>
    </source>
</evidence>
<dbReference type="OrthoDB" id="1550386at2"/>
<dbReference type="AlphaFoldDB" id="A0A3N0GY10"/>
<dbReference type="InterPro" id="IPR043502">
    <property type="entry name" value="DNA/RNA_pol_sf"/>
</dbReference>
<dbReference type="EMBL" id="RJSF01000003">
    <property type="protein sequence ID" value="RNM17365.1"/>
    <property type="molecule type" value="Genomic_DNA"/>
</dbReference>
<dbReference type="SUPFAM" id="SSF56672">
    <property type="entry name" value="DNA/RNA polymerases"/>
    <property type="match status" value="1"/>
</dbReference>
<evidence type="ECO:0000313" key="11">
    <source>
        <dbReference type="EMBL" id="RNM17365.1"/>
    </source>
</evidence>
<evidence type="ECO:0000259" key="10">
    <source>
        <dbReference type="PROSITE" id="PS50878"/>
    </source>
</evidence>
<evidence type="ECO:0000256" key="6">
    <source>
        <dbReference type="ARBA" id="ARBA00022918"/>
    </source>
</evidence>
<evidence type="ECO:0000256" key="7">
    <source>
        <dbReference type="ARBA" id="ARBA00023118"/>
    </source>
</evidence>
<keyword evidence="5" id="KW-0460">Magnesium</keyword>
<dbReference type="PRINTS" id="PR00866">
    <property type="entry name" value="RNADNAPOLMS"/>
</dbReference>
<sequence length="326" mass="36240">MIDLADLGSASALDADEFIRWSNLIAAGSGYSRMSIPQRRRRPRVVLRPEVALDRFLKQLTIGLSRISGYMPPAAVHGFVTGRDIATNAAVHLDQDVVLRVDLKDFFGTINEQRLVRALGDYEFDEDAADAVAGVALVNDALAQGFSTSPFLSNIVFTESDAELTSFAARAGVSYTRYVDDLTFSGPYESVNDELLEAASALLADLGWSVNTGKTRFMRRGKPQYVTGLYVGDSAGPHIPRSMKRLLRREVYFASKYGLRDARLSSPTPMLHDRLNGWVHYAAHVDPVFGKKLLVAWNDVASRRYADRESAEWDAILEDINFPEDW</sequence>
<comment type="caution">
    <text evidence="11">The sequence shown here is derived from an EMBL/GenBank/DDBJ whole genome shotgun (WGS) entry which is preliminary data.</text>
</comment>
<dbReference type="GO" id="GO:0051607">
    <property type="term" value="P:defense response to virus"/>
    <property type="evidence" value="ECO:0007669"/>
    <property type="project" value="UniProtKB-KW"/>
</dbReference>
<keyword evidence="6 11" id="KW-0695">RNA-directed DNA polymerase</keyword>
<dbReference type="Pfam" id="PF00078">
    <property type="entry name" value="RVT_1"/>
    <property type="match status" value="1"/>
</dbReference>
<dbReference type="Proteomes" id="UP000279994">
    <property type="component" value="Unassembled WGS sequence"/>
</dbReference>
<name>A0A3N0GY10_9ACTN</name>
<dbReference type="PROSITE" id="PS50878">
    <property type="entry name" value="RT_POL"/>
    <property type="match status" value="1"/>
</dbReference>
<comment type="catalytic activity">
    <reaction evidence="9">
        <text>DNA(n) + a 2'-deoxyribonucleoside 5'-triphosphate = DNA(n+1) + diphosphate</text>
        <dbReference type="Rhea" id="RHEA:22508"/>
        <dbReference type="Rhea" id="RHEA-COMP:17339"/>
        <dbReference type="Rhea" id="RHEA-COMP:17340"/>
        <dbReference type="ChEBI" id="CHEBI:33019"/>
        <dbReference type="ChEBI" id="CHEBI:61560"/>
        <dbReference type="ChEBI" id="CHEBI:173112"/>
        <dbReference type="EC" id="2.7.7.49"/>
    </reaction>
</comment>
<keyword evidence="4" id="KW-0479">Metal-binding</keyword>
<reference evidence="11 12" key="1">
    <citation type="submission" date="2018-11" db="EMBL/GenBank/DDBJ databases">
        <authorList>
            <person name="Li F."/>
        </authorList>
    </citation>
    <scope>NUCLEOTIDE SEQUENCE [LARGE SCALE GENOMIC DNA]</scope>
    <source>
        <strain evidence="11 12">Gsoil 818</strain>
    </source>
</reference>
<keyword evidence="2" id="KW-0808">Transferase</keyword>
<evidence type="ECO:0000256" key="1">
    <source>
        <dbReference type="ARBA" id="ARBA00012493"/>
    </source>
</evidence>
<dbReference type="InterPro" id="IPR000477">
    <property type="entry name" value="RT_dom"/>
</dbReference>
<evidence type="ECO:0000313" key="12">
    <source>
        <dbReference type="Proteomes" id="UP000279994"/>
    </source>
</evidence>
<accession>A0A3N0GY10</accession>
<protein>
    <recommendedName>
        <fullName evidence="1">RNA-directed DNA polymerase</fullName>
        <ecNumber evidence="1">2.7.7.49</ecNumber>
    </recommendedName>
</protein>
<evidence type="ECO:0000256" key="9">
    <source>
        <dbReference type="ARBA" id="ARBA00048173"/>
    </source>
</evidence>
<keyword evidence="7" id="KW-0051">Antiviral defense</keyword>
<evidence type="ECO:0000256" key="4">
    <source>
        <dbReference type="ARBA" id="ARBA00022723"/>
    </source>
</evidence>
<dbReference type="InterPro" id="IPR000123">
    <property type="entry name" value="Reverse_transcriptase_msDNA"/>
</dbReference>
<dbReference type="CDD" id="cd03487">
    <property type="entry name" value="RT_Bac_retron_II"/>
    <property type="match status" value="1"/>
</dbReference>
<proteinExistence type="inferred from homology"/>
<evidence type="ECO:0000256" key="8">
    <source>
        <dbReference type="ARBA" id="ARBA00034120"/>
    </source>
</evidence>
<keyword evidence="12" id="KW-1185">Reference proteome</keyword>
<dbReference type="GO" id="GO:0003723">
    <property type="term" value="F:RNA binding"/>
    <property type="evidence" value="ECO:0007669"/>
    <property type="project" value="InterPro"/>
</dbReference>
<evidence type="ECO:0000256" key="2">
    <source>
        <dbReference type="ARBA" id="ARBA00022679"/>
    </source>
</evidence>
<organism evidence="11 12">
    <name type="scientific">Nocardioides pocheonensis</name>
    <dbReference type="NCBI Taxonomy" id="661485"/>
    <lineage>
        <taxon>Bacteria</taxon>
        <taxon>Bacillati</taxon>
        <taxon>Actinomycetota</taxon>
        <taxon>Actinomycetes</taxon>
        <taxon>Propionibacteriales</taxon>
        <taxon>Nocardioidaceae</taxon>
        <taxon>Nocardioides</taxon>
    </lineage>
</organism>
<keyword evidence="3" id="KW-0548">Nucleotidyltransferase</keyword>
<dbReference type="GO" id="GO:0046872">
    <property type="term" value="F:metal ion binding"/>
    <property type="evidence" value="ECO:0007669"/>
    <property type="project" value="UniProtKB-KW"/>
</dbReference>
<gene>
    <name evidence="11" type="ORF">EFL26_00825</name>
</gene>
<evidence type="ECO:0000256" key="3">
    <source>
        <dbReference type="ARBA" id="ARBA00022695"/>
    </source>
</evidence>
<dbReference type="InterPro" id="IPR051083">
    <property type="entry name" value="GrpII_Intron_Splice-Mob/Def"/>
</dbReference>
<comment type="similarity">
    <text evidence="8">Belongs to the bacterial reverse transcriptase family.</text>
</comment>
<dbReference type="PANTHER" id="PTHR34047">
    <property type="entry name" value="NUCLEAR INTRON MATURASE 1, MITOCHONDRIAL-RELATED"/>
    <property type="match status" value="1"/>
</dbReference>
<dbReference type="EC" id="2.7.7.49" evidence="1"/>
<feature type="domain" description="Reverse transcriptase" evidence="10">
    <location>
        <begin position="1"/>
        <end position="231"/>
    </location>
</feature>